<gene>
    <name evidence="3" type="ORF">EVOR1521_LOCUS31096</name>
</gene>
<protein>
    <submittedName>
        <fullName evidence="3">Uncharacterized protein</fullName>
    </submittedName>
</protein>
<feature type="coiled-coil region" evidence="1">
    <location>
        <begin position="226"/>
        <end position="253"/>
    </location>
</feature>
<dbReference type="AlphaFoldDB" id="A0AA36NLZ3"/>
<sequence>RYSCGSTSSASSDHSGPLGGNFRSSAVTPSTSTTSLIVPYAGHRPVPAGAPSNPAYAGEDMRMSYSMDPVGSARSCADGHPRSSCPLSTASEDFQAMSQGPLPPVDAEEEPDTLGGREVELLCQKAQCLVRQIGAQAGFEIAGARGSARSSPCRKVSPPAASPCTPTGRSSDAWQARFSPAQGLTDCSAAHLGPFEDFSELKGRLSQVEQALQHMCQGAPGCKNEVLNLRGRMQTVESEVADVRAELREVRSAVSRLTSSEKLSCEASAPVAPVASIRACSQGGSAPSPSMPARLPAERGGDQAMAPANAIHFDVSPRKPGLPPRPGNLGTQAASKVQVSAFPALAAFQQKAPGCVQNAGWPCPPSPGFVTHMTQPQVNAPQTVRAHPSLRPMQGGLTASPLSMRMNWMTA</sequence>
<keyword evidence="1" id="KW-0175">Coiled coil</keyword>
<organism evidence="3 4">
    <name type="scientific">Effrenium voratum</name>
    <dbReference type="NCBI Taxonomy" id="2562239"/>
    <lineage>
        <taxon>Eukaryota</taxon>
        <taxon>Sar</taxon>
        <taxon>Alveolata</taxon>
        <taxon>Dinophyceae</taxon>
        <taxon>Suessiales</taxon>
        <taxon>Symbiodiniaceae</taxon>
        <taxon>Effrenium</taxon>
    </lineage>
</organism>
<dbReference type="EMBL" id="CAUJNA010003807">
    <property type="protein sequence ID" value="CAJ1410196.1"/>
    <property type="molecule type" value="Genomic_DNA"/>
</dbReference>
<keyword evidence="4" id="KW-1185">Reference proteome</keyword>
<feature type="non-terminal residue" evidence="3">
    <location>
        <position position="411"/>
    </location>
</feature>
<feature type="region of interest" description="Disordered" evidence="2">
    <location>
        <begin position="148"/>
        <end position="171"/>
    </location>
</feature>
<dbReference type="Proteomes" id="UP001178507">
    <property type="component" value="Unassembled WGS sequence"/>
</dbReference>
<comment type="caution">
    <text evidence="3">The sequence shown here is derived from an EMBL/GenBank/DDBJ whole genome shotgun (WGS) entry which is preliminary data.</text>
</comment>
<accession>A0AA36NLZ3</accession>
<evidence type="ECO:0000256" key="2">
    <source>
        <dbReference type="SAM" id="MobiDB-lite"/>
    </source>
</evidence>
<feature type="compositionally biased region" description="Low complexity" evidence="2">
    <location>
        <begin position="1"/>
        <end position="15"/>
    </location>
</feature>
<feature type="region of interest" description="Disordered" evidence="2">
    <location>
        <begin position="1"/>
        <end position="31"/>
    </location>
</feature>
<reference evidence="3" key="1">
    <citation type="submission" date="2023-08" db="EMBL/GenBank/DDBJ databases">
        <authorList>
            <person name="Chen Y."/>
            <person name="Shah S."/>
            <person name="Dougan E. K."/>
            <person name="Thang M."/>
            <person name="Chan C."/>
        </authorList>
    </citation>
    <scope>NUCLEOTIDE SEQUENCE</scope>
</reference>
<evidence type="ECO:0000313" key="4">
    <source>
        <dbReference type="Proteomes" id="UP001178507"/>
    </source>
</evidence>
<evidence type="ECO:0000256" key="1">
    <source>
        <dbReference type="SAM" id="Coils"/>
    </source>
</evidence>
<name>A0AA36NLZ3_9DINO</name>
<feature type="region of interest" description="Disordered" evidence="2">
    <location>
        <begin position="281"/>
        <end position="301"/>
    </location>
</feature>
<proteinExistence type="predicted"/>
<evidence type="ECO:0000313" key="3">
    <source>
        <dbReference type="EMBL" id="CAJ1410196.1"/>
    </source>
</evidence>